<accession>A0A834Z393</accession>
<dbReference type="PANTHER" id="PTHR46407:SF3">
    <property type="entry name" value="OS02G0208700 PROTEIN"/>
    <property type="match status" value="1"/>
</dbReference>
<evidence type="ECO:0000313" key="2">
    <source>
        <dbReference type="EMBL" id="KAF8400749.1"/>
    </source>
</evidence>
<dbReference type="SUPFAM" id="SSF81383">
    <property type="entry name" value="F-box domain"/>
    <property type="match status" value="1"/>
</dbReference>
<dbReference type="EMBL" id="JABCRI010000009">
    <property type="protein sequence ID" value="KAF8400749.1"/>
    <property type="molecule type" value="Genomic_DNA"/>
</dbReference>
<comment type="caution">
    <text evidence="2">The sequence shown here is derived from an EMBL/GenBank/DDBJ whole genome shotgun (WGS) entry which is preliminary data.</text>
</comment>
<protein>
    <recommendedName>
        <fullName evidence="1">F-box domain-containing protein</fullName>
    </recommendedName>
</protein>
<proteinExistence type="predicted"/>
<dbReference type="SMART" id="SM00612">
    <property type="entry name" value="Kelch"/>
    <property type="match status" value="2"/>
</dbReference>
<dbReference type="InterPro" id="IPR006652">
    <property type="entry name" value="Kelch_1"/>
</dbReference>
<dbReference type="SUPFAM" id="SSF117281">
    <property type="entry name" value="Kelch motif"/>
    <property type="match status" value="1"/>
</dbReference>
<dbReference type="Pfam" id="PF00646">
    <property type="entry name" value="F-box"/>
    <property type="match status" value="1"/>
</dbReference>
<gene>
    <name evidence="2" type="ORF">HHK36_014049</name>
</gene>
<dbReference type="InterPro" id="IPR015915">
    <property type="entry name" value="Kelch-typ_b-propeller"/>
</dbReference>
<sequence length="354" mass="39368">MDLIPGLPYEIARDCLIRVPYNQFCTVASVCKGWKEEIELPDFHLQRKAKGLTRTVIAMAQAQPNRSSGAAKYPATPAYQLTLFEPETWSWLRLPPVNGFPDGLPLFCQFAGVGTKLVVIGGWNPATWEVSNAVFVYDFLSATWQCGAHMPGKSRSFFACASDADRMVFVAGGHDEEKNALKSAIVYDVAKDEWVPLADMEIERDECKGIFQRGKFHVIGGYRTEQQGRFERSGEAFDVATWKWGQVEEDVLKSGTCPKGCVAGDEARMYMCDSGHVVALLEEDTWQAVAELPDEVRVAPHAVMWQGKLLVIGSARHGGPHMAYVLDTKRHTWTKGVAPEEYTGHVQASCYLEI</sequence>
<reference evidence="2 3" key="1">
    <citation type="submission" date="2020-04" db="EMBL/GenBank/DDBJ databases">
        <title>Plant Genome Project.</title>
        <authorList>
            <person name="Zhang R.-G."/>
        </authorList>
    </citation>
    <scope>NUCLEOTIDE SEQUENCE [LARGE SCALE GENOMIC DNA]</scope>
    <source>
        <strain evidence="2">YNK0</strain>
        <tissue evidence="2">Leaf</tissue>
    </source>
</reference>
<evidence type="ECO:0000313" key="3">
    <source>
        <dbReference type="Proteomes" id="UP000655225"/>
    </source>
</evidence>
<dbReference type="GO" id="GO:2000762">
    <property type="term" value="P:regulation of phenylpropanoid metabolic process"/>
    <property type="evidence" value="ECO:0007669"/>
    <property type="project" value="InterPro"/>
</dbReference>
<dbReference type="OrthoDB" id="191037at2759"/>
<dbReference type="Gene3D" id="2.120.10.80">
    <property type="entry name" value="Kelch-type beta propeller"/>
    <property type="match status" value="1"/>
</dbReference>
<feature type="domain" description="F-box" evidence="1">
    <location>
        <begin position="5"/>
        <end position="44"/>
    </location>
</feature>
<dbReference type="AlphaFoldDB" id="A0A834Z393"/>
<organism evidence="2 3">
    <name type="scientific">Tetracentron sinense</name>
    <name type="common">Spur-leaf</name>
    <dbReference type="NCBI Taxonomy" id="13715"/>
    <lineage>
        <taxon>Eukaryota</taxon>
        <taxon>Viridiplantae</taxon>
        <taxon>Streptophyta</taxon>
        <taxon>Embryophyta</taxon>
        <taxon>Tracheophyta</taxon>
        <taxon>Spermatophyta</taxon>
        <taxon>Magnoliopsida</taxon>
        <taxon>Trochodendrales</taxon>
        <taxon>Trochodendraceae</taxon>
        <taxon>Tetracentron</taxon>
    </lineage>
</organism>
<dbReference type="InterPro" id="IPR001810">
    <property type="entry name" value="F-box_dom"/>
</dbReference>
<dbReference type="InterPro" id="IPR044595">
    <property type="entry name" value="KMD1-4"/>
</dbReference>
<keyword evidence="3" id="KW-1185">Reference proteome</keyword>
<evidence type="ECO:0000259" key="1">
    <source>
        <dbReference type="Pfam" id="PF00646"/>
    </source>
</evidence>
<dbReference type="Pfam" id="PF01344">
    <property type="entry name" value="Kelch_1"/>
    <property type="match status" value="2"/>
</dbReference>
<dbReference type="GO" id="GO:0080037">
    <property type="term" value="P:negative regulation of cytokinin-activated signaling pathway"/>
    <property type="evidence" value="ECO:0007669"/>
    <property type="project" value="InterPro"/>
</dbReference>
<dbReference type="OMA" id="STWQWDQ"/>
<dbReference type="PANTHER" id="PTHR46407">
    <property type="entry name" value="OS02G0208700 PROTEIN"/>
    <property type="match status" value="1"/>
</dbReference>
<name>A0A834Z393_TETSI</name>
<dbReference type="Proteomes" id="UP000655225">
    <property type="component" value="Unassembled WGS sequence"/>
</dbReference>
<dbReference type="InterPro" id="IPR036047">
    <property type="entry name" value="F-box-like_dom_sf"/>
</dbReference>